<comment type="caution">
    <text evidence="17">The sequence shown here is derived from an EMBL/GenBank/DDBJ whole genome shotgun (WGS) entry which is preliminary data.</text>
</comment>
<comment type="pathway">
    <text evidence="2 14">Carbohydrate degradation; glycolysis; pyruvate from D-glyceraldehyde 3-phosphate: step 5/5.</text>
</comment>
<comment type="catalytic activity">
    <reaction evidence="13">
        <text>pyruvate + ATP = phosphoenolpyruvate + ADP + H(+)</text>
        <dbReference type="Rhea" id="RHEA:18157"/>
        <dbReference type="ChEBI" id="CHEBI:15361"/>
        <dbReference type="ChEBI" id="CHEBI:15378"/>
        <dbReference type="ChEBI" id="CHEBI:30616"/>
        <dbReference type="ChEBI" id="CHEBI:58702"/>
        <dbReference type="ChEBI" id="CHEBI:456216"/>
        <dbReference type="EC" id="2.7.1.40"/>
    </reaction>
    <physiologicalReaction direction="right-to-left" evidence="13">
        <dbReference type="Rhea" id="RHEA:18159"/>
    </physiologicalReaction>
</comment>
<dbReference type="EMBL" id="JTDY01003837">
    <property type="protein sequence ID" value="KOB68932.1"/>
    <property type="molecule type" value="Genomic_DNA"/>
</dbReference>
<dbReference type="InterPro" id="IPR015813">
    <property type="entry name" value="Pyrv/PenolPyrv_kinase-like_dom"/>
</dbReference>
<keyword evidence="9" id="KW-0067">ATP-binding</keyword>
<evidence type="ECO:0000256" key="7">
    <source>
        <dbReference type="ARBA" id="ARBA00022741"/>
    </source>
</evidence>
<evidence type="ECO:0000256" key="10">
    <source>
        <dbReference type="ARBA" id="ARBA00022842"/>
    </source>
</evidence>
<evidence type="ECO:0000256" key="3">
    <source>
        <dbReference type="ARBA" id="ARBA00008663"/>
    </source>
</evidence>
<keyword evidence="6" id="KW-0479">Metal-binding</keyword>
<dbReference type="GO" id="GO:0005524">
    <property type="term" value="F:ATP binding"/>
    <property type="evidence" value="ECO:0007669"/>
    <property type="project" value="UniProtKB-KW"/>
</dbReference>
<dbReference type="GO" id="GO:0030955">
    <property type="term" value="F:potassium ion binding"/>
    <property type="evidence" value="ECO:0007669"/>
    <property type="project" value="InterPro"/>
</dbReference>
<evidence type="ECO:0000256" key="5">
    <source>
        <dbReference type="ARBA" id="ARBA00022679"/>
    </source>
</evidence>
<reference evidence="17 18" key="1">
    <citation type="journal article" date="2015" name="Genome Biol. Evol.">
        <title>The genome of winter moth (Operophtera brumata) provides a genomic perspective on sexual dimorphism and phenology.</title>
        <authorList>
            <person name="Derks M.F."/>
            <person name="Smit S."/>
            <person name="Salis L."/>
            <person name="Schijlen E."/>
            <person name="Bossers A."/>
            <person name="Mateman C."/>
            <person name="Pijl A.S."/>
            <person name="de Ridder D."/>
            <person name="Groenen M.A."/>
            <person name="Visser M.E."/>
            <person name="Megens H.J."/>
        </authorList>
    </citation>
    <scope>NUCLEOTIDE SEQUENCE [LARGE SCALE GENOMIC DNA]</scope>
    <source>
        <strain evidence="17">WM2013NL</strain>
        <tissue evidence="17">Head and thorax</tissue>
    </source>
</reference>
<dbReference type="UniPathway" id="UPA00109">
    <property type="reaction ID" value="UER00188"/>
</dbReference>
<dbReference type="SUPFAM" id="SSF51621">
    <property type="entry name" value="Phosphoenolpyruvate/pyruvate domain"/>
    <property type="match status" value="1"/>
</dbReference>
<evidence type="ECO:0000256" key="6">
    <source>
        <dbReference type="ARBA" id="ARBA00022723"/>
    </source>
</evidence>
<dbReference type="Gene3D" id="2.40.33.10">
    <property type="entry name" value="PK beta-barrel domain-like"/>
    <property type="match status" value="1"/>
</dbReference>
<keyword evidence="5 14" id="KW-0808">Transferase</keyword>
<dbReference type="FunFam" id="2.40.33.10:FF:000001">
    <property type="entry name" value="Pyruvate kinase"/>
    <property type="match status" value="1"/>
</dbReference>
<dbReference type="AlphaFoldDB" id="A0A0L7L0B6"/>
<proteinExistence type="inferred from homology"/>
<dbReference type="InterPro" id="IPR001697">
    <property type="entry name" value="Pyr_Knase"/>
</dbReference>
<dbReference type="Pfam" id="PF00224">
    <property type="entry name" value="PK"/>
    <property type="match status" value="1"/>
</dbReference>
<evidence type="ECO:0000259" key="16">
    <source>
        <dbReference type="Pfam" id="PF02887"/>
    </source>
</evidence>
<dbReference type="Pfam" id="PF02887">
    <property type="entry name" value="PK_C"/>
    <property type="match status" value="1"/>
</dbReference>
<dbReference type="GO" id="GO:0000287">
    <property type="term" value="F:magnesium ion binding"/>
    <property type="evidence" value="ECO:0007669"/>
    <property type="project" value="InterPro"/>
</dbReference>
<evidence type="ECO:0000256" key="13">
    <source>
        <dbReference type="ARBA" id="ARBA00048967"/>
    </source>
</evidence>
<evidence type="ECO:0000256" key="8">
    <source>
        <dbReference type="ARBA" id="ARBA00022777"/>
    </source>
</evidence>
<protein>
    <recommendedName>
        <fullName evidence="4 14">Pyruvate kinase</fullName>
        <ecNumber evidence="4 14">2.7.1.40</ecNumber>
    </recommendedName>
</protein>
<dbReference type="Gene3D" id="3.20.20.60">
    <property type="entry name" value="Phosphoenolpyruvate-binding domains"/>
    <property type="match status" value="1"/>
</dbReference>
<comment type="cofactor">
    <cofactor evidence="1">
        <name>K(+)</name>
        <dbReference type="ChEBI" id="CHEBI:29103"/>
    </cofactor>
</comment>
<evidence type="ECO:0000256" key="4">
    <source>
        <dbReference type="ARBA" id="ARBA00012142"/>
    </source>
</evidence>
<evidence type="ECO:0000256" key="14">
    <source>
        <dbReference type="RuleBase" id="RU000504"/>
    </source>
</evidence>
<evidence type="ECO:0000256" key="12">
    <source>
        <dbReference type="ARBA" id="ARBA00023317"/>
    </source>
</evidence>
<keyword evidence="18" id="KW-1185">Reference proteome</keyword>
<dbReference type="InterPro" id="IPR040442">
    <property type="entry name" value="Pyrv_kinase-like_dom_sf"/>
</dbReference>
<sequence length="440" mass="48851">MSAAHAYSRLDHILNLDIKAPPGCQRLTSIFVSVEHIETIKMLRQAAKTYSEKKGRCYPLAIAARLPGRKIRTGRIAEMYGEHVDLKTGEVVRLTTDETYKERCSTYTVYINFMYFADQVNKNNVIYLDNENIMLKVEMISATTLTCRIERGGFLGSYKDVFVPNIVFDMPNYSDTDKIFIEMAIRHQLRGLLGEKGKKIAIIANIQTNAGFRNYDEILGVSSTFNAENVTNGVMITRQELASDITPKKLANVSVIISAHLLSSMRQKKIPLRSELMDIANCILDGADALILSAETAVGDYPVDTVTCMASCCKEAEACLWSKQIFHDLVDKTPIPCDQATGTALAAVLVAQRSIAAAIVVVTTTGKSAQIVAKYRPRYSPDADWLKDLGSRINFCTRWALEMGFIRVGDPIVIVSGWRQGSGFTNTMRIVYASQNIAIE</sequence>
<keyword evidence="7" id="KW-0547">Nucleotide-binding</keyword>
<keyword evidence="12 17" id="KW-0670">Pyruvate</keyword>
<dbReference type="STRING" id="104452.A0A0L7L0B6"/>
<dbReference type="Gene3D" id="3.40.1380.20">
    <property type="entry name" value="Pyruvate kinase, C-terminal domain"/>
    <property type="match status" value="2"/>
</dbReference>
<feature type="domain" description="Pyruvate kinase barrel" evidence="15">
    <location>
        <begin position="35"/>
        <end position="306"/>
    </location>
</feature>
<dbReference type="Proteomes" id="UP000037510">
    <property type="component" value="Unassembled WGS sequence"/>
</dbReference>
<evidence type="ECO:0000256" key="1">
    <source>
        <dbReference type="ARBA" id="ARBA00001958"/>
    </source>
</evidence>
<gene>
    <name evidence="17" type="ORF">OBRU01_14997</name>
</gene>
<dbReference type="InterPro" id="IPR036918">
    <property type="entry name" value="Pyrv_Knase_C_sf"/>
</dbReference>
<dbReference type="InterPro" id="IPR015793">
    <property type="entry name" value="Pyrv_Knase_brl"/>
</dbReference>
<dbReference type="EC" id="2.7.1.40" evidence="4 14"/>
<dbReference type="PRINTS" id="PR01050">
    <property type="entry name" value="PYRUVTKNASE"/>
</dbReference>
<dbReference type="SUPFAM" id="SSF50800">
    <property type="entry name" value="PK beta-barrel domain-like"/>
    <property type="match status" value="1"/>
</dbReference>
<dbReference type="GO" id="GO:0004743">
    <property type="term" value="F:pyruvate kinase activity"/>
    <property type="evidence" value="ECO:0007669"/>
    <property type="project" value="UniProtKB-EC"/>
</dbReference>
<keyword evidence="10 14" id="KW-0460">Magnesium</keyword>
<organism evidence="17 18">
    <name type="scientific">Operophtera brumata</name>
    <name type="common">Winter moth</name>
    <name type="synonym">Phalaena brumata</name>
    <dbReference type="NCBI Taxonomy" id="104452"/>
    <lineage>
        <taxon>Eukaryota</taxon>
        <taxon>Metazoa</taxon>
        <taxon>Ecdysozoa</taxon>
        <taxon>Arthropoda</taxon>
        <taxon>Hexapoda</taxon>
        <taxon>Insecta</taxon>
        <taxon>Pterygota</taxon>
        <taxon>Neoptera</taxon>
        <taxon>Endopterygota</taxon>
        <taxon>Lepidoptera</taxon>
        <taxon>Glossata</taxon>
        <taxon>Ditrysia</taxon>
        <taxon>Geometroidea</taxon>
        <taxon>Geometridae</taxon>
        <taxon>Larentiinae</taxon>
        <taxon>Operophtera</taxon>
    </lineage>
</organism>
<name>A0A0L7L0B6_OPEBR</name>
<dbReference type="PANTHER" id="PTHR11817">
    <property type="entry name" value="PYRUVATE KINASE"/>
    <property type="match status" value="1"/>
</dbReference>
<evidence type="ECO:0000256" key="9">
    <source>
        <dbReference type="ARBA" id="ARBA00022840"/>
    </source>
</evidence>
<accession>A0A0L7L0B6</accession>
<evidence type="ECO:0000313" key="18">
    <source>
        <dbReference type="Proteomes" id="UP000037510"/>
    </source>
</evidence>
<comment type="similarity">
    <text evidence="3 14">Belongs to the pyruvate kinase family.</text>
</comment>
<evidence type="ECO:0000313" key="17">
    <source>
        <dbReference type="EMBL" id="KOB68932.1"/>
    </source>
</evidence>
<keyword evidence="8 14" id="KW-0418">Kinase</keyword>
<dbReference type="InterPro" id="IPR011037">
    <property type="entry name" value="Pyrv_Knase-like_insert_dom_sf"/>
</dbReference>
<dbReference type="InterPro" id="IPR015806">
    <property type="entry name" value="Pyrv_Knase_insert_dom_sf"/>
</dbReference>
<dbReference type="GO" id="GO:0016301">
    <property type="term" value="F:kinase activity"/>
    <property type="evidence" value="ECO:0007669"/>
    <property type="project" value="UniProtKB-KW"/>
</dbReference>
<evidence type="ECO:0000256" key="2">
    <source>
        <dbReference type="ARBA" id="ARBA00004997"/>
    </source>
</evidence>
<dbReference type="SUPFAM" id="SSF52935">
    <property type="entry name" value="PK C-terminal domain-like"/>
    <property type="match status" value="1"/>
</dbReference>
<dbReference type="InterPro" id="IPR015795">
    <property type="entry name" value="Pyrv_Knase_C"/>
</dbReference>
<evidence type="ECO:0000259" key="15">
    <source>
        <dbReference type="Pfam" id="PF00224"/>
    </source>
</evidence>
<keyword evidence="11 14" id="KW-0324">Glycolysis</keyword>
<evidence type="ECO:0000256" key="11">
    <source>
        <dbReference type="ARBA" id="ARBA00023152"/>
    </source>
</evidence>
<feature type="domain" description="Pyruvate kinase C-terminal" evidence="16">
    <location>
        <begin position="389"/>
        <end position="431"/>
    </location>
</feature>